<evidence type="ECO:0000256" key="1">
    <source>
        <dbReference type="SAM" id="Phobius"/>
    </source>
</evidence>
<accession>A0ABN6T1R3</accession>
<protein>
    <recommendedName>
        <fullName evidence="4">Lipoprotein</fullName>
    </recommendedName>
</protein>
<reference evidence="2 3" key="1">
    <citation type="journal article" date="2022" name="Front. Microbiol.">
        <title>Male-killing mechanisms vary between Spiroplasma species.</title>
        <authorList>
            <person name="Arai H."/>
            <person name="Inoue M."/>
            <person name="Kageyama D."/>
        </authorList>
    </citation>
    <scope>NUCLEOTIDE SEQUENCE [LARGE SCALE GENOMIC DNA]</scope>
    <source>
        <strain evidence="3">sHm</strain>
    </source>
</reference>
<name>A0ABN6T1R3_9MOLU</name>
<sequence>MRKIIRFFLNYILVSATTINVIACRWGCTNNDYDFADENEQDISGNYIVPDINKRINKVVSDRINFFEGEDVASLKQWYLKNSQNWFSKTSKKLNFVTNLEEKIQYQAKKESINEFNLLANNKSNFTDFSDLQNQINTTNLGKTYTNVNWDTLINSSTINATEKAEIKDKLVRFYNIFAQIYGKKNVLKLLYRVAKINKNGLFGFVKSGYVYDSQFQNYSLVQVMAINPNSLSKRTQYWQYVSGYKASKSIIRTIVHEYGHALGSFIRLNFQGKQRINSLADNDPSKWWNNYFNSSYLLKDNLEKGEITDETNYMISSLANGTKINDPIYQKLLAYGIVRSEYGRESHFDLFAEAFDQWIDTEESQRNIAWEKLDNFFRIDLPKKL</sequence>
<proteinExistence type="predicted"/>
<dbReference type="EMBL" id="AP026933">
    <property type="protein sequence ID" value="BDT04199.1"/>
    <property type="molecule type" value="Genomic_DNA"/>
</dbReference>
<evidence type="ECO:0000313" key="3">
    <source>
        <dbReference type="Proteomes" id="UP001163387"/>
    </source>
</evidence>
<keyword evidence="3" id="KW-1185">Reference proteome</keyword>
<gene>
    <name evidence="2" type="ORF">SHM_18450</name>
</gene>
<keyword evidence="1" id="KW-0812">Transmembrane</keyword>
<keyword evidence="1" id="KW-0472">Membrane</keyword>
<organism evidence="2 3">
    <name type="scientific">Spiroplasma ixodetis</name>
    <dbReference type="NCBI Taxonomy" id="2141"/>
    <lineage>
        <taxon>Bacteria</taxon>
        <taxon>Bacillati</taxon>
        <taxon>Mycoplasmatota</taxon>
        <taxon>Mollicutes</taxon>
        <taxon>Entomoplasmatales</taxon>
        <taxon>Spiroplasmataceae</taxon>
        <taxon>Spiroplasma</taxon>
    </lineage>
</organism>
<feature type="transmembrane region" description="Helical" evidence="1">
    <location>
        <begin position="7"/>
        <end position="23"/>
    </location>
</feature>
<keyword evidence="1" id="KW-1133">Transmembrane helix</keyword>
<evidence type="ECO:0000313" key="2">
    <source>
        <dbReference type="EMBL" id="BDT04199.1"/>
    </source>
</evidence>
<dbReference type="Proteomes" id="UP001163387">
    <property type="component" value="Chromosome"/>
</dbReference>
<evidence type="ECO:0008006" key="4">
    <source>
        <dbReference type="Google" id="ProtNLM"/>
    </source>
</evidence>
<dbReference type="RefSeq" id="WP_281748074.1">
    <property type="nucleotide sequence ID" value="NZ_AP026933.1"/>
</dbReference>